<evidence type="ECO:0000313" key="1">
    <source>
        <dbReference type="EMBL" id="CAF1442272.1"/>
    </source>
</evidence>
<dbReference type="Proteomes" id="UP000663829">
    <property type="component" value="Unassembled WGS sequence"/>
</dbReference>
<accession>A0A815NZP6</accession>
<sequence length="389" mass="45352">MDRNSAHNVQQDMWTTYENPYNYGYYPDLNDDNFFDSFTELGTPKPMDITDKTVYKCPPKPNIKANRVLTKTYYNHEFDIANCLQPYQVHTFYLDGVDYFFASPYKGLPTKIIDLAFHPLVHTFSDRIKEDGLSRYRDSCSIQEILCVRVNKQRSRIQKRRQQSIYLLTQTQSNRYKILFSKTTEGAALRSTIRAVHRNLYWSGLGGLKRKTCYITTGEEFIQLMKKDGGAISSDDHCRWKQNHRRTEDKWKEIAFHSSGEFTYTLLADGVFHISRADTTLRDVASKHLLHAECEPVVVYAGMCRFEMRDGENHITFVVDNDSGTYAPTDERNELARLKSLLEWNFEGLHVDTKKFVPPAKETARNALEEMYALAFRYPITAHENKLDY</sequence>
<reference evidence="1" key="1">
    <citation type="submission" date="2021-02" db="EMBL/GenBank/DDBJ databases">
        <authorList>
            <person name="Nowell W R."/>
        </authorList>
    </citation>
    <scope>NUCLEOTIDE SEQUENCE</scope>
</reference>
<gene>
    <name evidence="1" type="ORF">GPM918_LOCUS34413</name>
    <name evidence="2" type="ORF">SRO942_LOCUS35110</name>
</gene>
<keyword evidence="3" id="KW-1185">Reference proteome</keyword>
<proteinExistence type="predicted"/>
<comment type="caution">
    <text evidence="1">The sequence shown here is derived from an EMBL/GenBank/DDBJ whole genome shotgun (WGS) entry which is preliminary data.</text>
</comment>
<dbReference type="EMBL" id="CAJNOQ010019060">
    <property type="protein sequence ID" value="CAF1442272.1"/>
    <property type="molecule type" value="Genomic_DNA"/>
</dbReference>
<organism evidence="1 3">
    <name type="scientific">Didymodactylos carnosus</name>
    <dbReference type="NCBI Taxonomy" id="1234261"/>
    <lineage>
        <taxon>Eukaryota</taxon>
        <taxon>Metazoa</taxon>
        <taxon>Spiralia</taxon>
        <taxon>Gnathifera</taxon>
        <taxon>Rotifera</taxon>
        <taxon>Eurotatoria</taxon>
        <taxon>Bdelloidea</taxon>
        <taxon>Philodinida</taxon>
        <taxon>Philodinidae</taxon>
        <taxon>Didymodactylos</taxon>
    </lineage>
</organism>
<evidence type="ECO:0000313" key="3">
    <source>
        <dbReference type="Proteomes" id="UP000663829"/>
    </source>
</evidence>
<dbReference type="AlphaFoldDB" id="A0A815NZP6"/>
<evidence type="ECO:0000313" key="2">
    <source>
        <dbReference type="EMBL" id="CAF4317946.1"/>
    </source>
</evidence>
<protein>
    <submittedName>
        <fullName evidence="1">Uncharacterized protein</fullName>
    </submittedName>
</protein>
<name>A0A815NZP6_9BILA</name>
<dbReference type="OrthoDB" id="73919at2759"/>
<dbReference type="Proteomes" id="UP000681722">
    <property type="component" value="Unassembled WGS sequence"/>
</dbReference>
<dbReference type="EMBL" id="CAJOBC010084501">
    <property type="protein sequence ID" value="CAF4317946.1"/>
    <property type="molecule type" value="Genomic_DNA"/>
</dbReference>